<dbReference type="GO" id="GO:0019863">
    <property type="term" value="F:IgE binding"/>
    <property type="evidence" value="ECO:0007669"/>
    <property type="project" value="InterPro"/>
</dbReference>
<dbReference type="EMBL" id="LXJU01000009">
    <property type="protein sequence ID" value="OGE52847.1"/>
    <property type="molecule type" value="Genomic_DNA"/>
</dbReference>
<comment type="caution">
    <text evidence="2">The sequence shown here is derived from an EMBL/GenBank/DDBJ whole genome shotgun (WGS) entry which is preliminary data.</text>
</comment>
<evidence type="ECO:0000313" key="3">
    <source>
        <dbReference type="Proteomes" id="UP000177622"/>
    </source>
</evidence>
<evidence type="ECO:0008006" key="4">
    <source>
        <dbReference type="Google" id="ProtNLM"/>
    </source>
</evidence>
<evidence type="ECO:0000313" key="2">
    <source>
        <dbReference type="EMBL" id="OGE52847.1"/>
    </source>
</evidence>
<feature type="region of interest" description="Disordered" evidence="1">
    <location>
        <begin position="180"/>
        <end position="263"/>
    </location>
</feature>
<proteinExistence type="predicted"/>
<dbReference type="PANTHER" id="PTHR42039:SF2">
    <property type="entry name" value="ALLERGEN ASP F4 (AFU_ORTHOLOGUE AFUA_2G03830)-RELATED"/>
    <property type="match status" value="1"/>
</dbReference>
<dbReference type="InterPro" id="IPR038903">
    <property type="entry name" value="Allergen_Asp_f_4"/>
</dbReference>
<dbReference type="OrthoDB" id="118256at2759"/>
<dbReference type="AlphaFoldDB" id="A0A1F5LIA2"/>
<feature type="compositionally biased region" description="Low complexity" evidence="1">
    <location>
        <begin position="202"/>
        <end position="227"/>
    </location>
</feature>
<dbReference type="GeneID" id="34576628"/>
<gene>
    <name evidence="2" type="ORF">PENARI_c009G06329</name>
</gene>
<feature type="region of interest" description="Disordered" evidence="1">
    <location>
        <begin position="292"/>
        <end position="315"/>
    </location>
</feature>
<keyword evidence="3" id="KW-1185">Reference proteome</keyword>
<reference evidence="2 3" key="1">
    <citation type="journal article" date="2016" name="Sci. Rep.">
        <title>Penicillium arizonense, a new, genome sequenced fungal species, reveals a high chemical diversity in secreted metabolites.</title>
        <authorList>
            <person name="Grijseels S."/>
            <person name="Nielsen J.C."/>
            <person name="Randelovic M."/>
            <person name="Nielsen J."/>
            <person name="Nielsen K.F."/>
            <person name="Workman M."/>
            <person name="Frisvad J.C."/>
        </authorList>
    </citation>
    <scope>NUCLEOTIDE SEQUENCE [LARGE SCALE GENOMIC DNA]</scope>
    <source>
        <strain evidence="2 3">CBS 141311</strain>
    </source>
</reference>
<dbReference type="RefSeq" id="XP_022488287.1">
    <property type="nucleotide sequence ID" value="XM_022631894.1"/>
</dbReference>
<dbReference type="PANTHER" id="PTHR42039">
    <property type="entry name" value="PUTATIVE (AFU_ORTHOLOGUE AFUA_3G02940)-RELATED"/>
    <property type="match status" value="1"/>
</dbReference>
<evidence type="ECO:0000256" key="1">
    <source>
        <dbReference type="SAM" id="MobiDB-lite"/>
    </source>
</evidence>
<dbReference type="GO" id="GO:0005576">
    <property type="term" value="C:extracellular region"/>
    <property type="evidence" value="ECO:0007669"/>
    <property type="project" value="InterPro"/>
</dbReference>
<feature type="compositionally biased region" description="Basic and acidic residues" evidence="1">
    <location>
        <begin position="238"/>
        <end position="260"/>
    </location>
</feature>
<dbReference type="Pfam" id="PF25312">
    <property type="entry name" value="Allergen_Asp_f_4"/>
    <property type="match status" value="1"/>
</dbReference>
<protein>
    <recommendedName>
        <fullName evidence="4">Allergen Asp f 4</fullName>
    </recommendedName>
</protein>
<dbReference type="Proteomes" id="UP000177622">
    <property type="component" value="Unassembled WGS sequence"/>
</dbReference>
<sequence>MYVNDQILGQGGPEFRAATVPLTEPFQGQEWEYIPDGNPDFSSKGFINQVASPDRVSPSDNYDHDHRHRAIDIHRHRHLRRHAEQLEPKDLAWGNAENIQGDMELEFVTLTTTTTVVGNCAPTNTIFSTLTLIKEVPEPTPCASEYPAHSFMPEPMAPEPFQAQWNQMQPHSEPIYQAATQSEPANPHINKPQTIPPEPTESEATTTILKTKTITRTATRTVQVTVTPEPDTPSLADTLRDNPTKEQKEVPHKGPPKKDNGGAVNAVLALPGEVLPDLPVVNQLLPGPKADKPAPVAWTATPPKGEFSANGFGGRTAPHGTEIDYRGNVGKPWGSNIIIVSPEEAHTYKYVAQFHGAHDKPWTVVVWNKFGPDGKMNGWYGHSAVTFSIAPGETRYVAFDEDSEGAWGAAPGDSLPKDQWGGYSCTWGEFTFGDGENNGWSGWDVSAIQAQIAKQHVQGMSICQADGQGCSVITPNADKVVDAYVESKKARNGIGGAAAPGPVRLDVLLDYRG</sequence>
<name>A0A1F5LIA2_PENAI</name>
<dbReference type="STRING" id="1835702.A0A1F5LIA2"/>
<accession>A0A1F5LIA2</accession>
<organism evidence="2 3">
    <name type="scientific">Penicillium arizonense</name>
    <dbReference type="NCBI Taxonomy" id="1835702"/>
    <lineage>
        <taxon>Eukaryota</taxon>
        <taxon>Fungi</taxon>
        <taxon>Dikarya</taxon>
        <taxon>Ascomycota</taxon>
        <taxon>Pezizomycotina</taxon>
        <taxon>Eurotiomycetes</taxon>
        <taxon>Eurotiomycetidae</taxon>
        <taxon>Eurotiales</taxon>
        <taxon>Aspergillaceae</taxon>
        <taxon>Penicillium</taxon>
    </lineage>
</organism>